<sequence length="151" mass="17511">MTNTPVLGFRYYSSDPSHRQDGYPPSQLDSLKVLGVRVLVIVNPFEVNAPLPNIQASKQVRLHVYTPQVIKMIKSCDDLRFYSVPSLPPRWRLDEILVRQLNNIITGQLYCPRHRAYVKLCHFLGIYTADLRNQVFAVREWGTCLRMWGSH</sequence>
<evidence type="ECO:0000313" key="2">
    <source>
        <dbReference type="Proteomes" id="UP000092154"/>
    </source>
</evidence>
<dbReference type="InParanoid" id="A0A1B7MNI1"/>
<evidence type="ECO:0000313" key="1">
    <source>
        <dbReference type="EMBL" id="OAX34164.1"/>
    </source>
</evidence>
<gene>
    <name evidence="1" type="ORF">K503DRAFT_466229</name>
</gene>
<keyword evidence="2" id="KW-1185">Reference proteome</keyword>
<dbReference type="STRING" id="1314800.A0A1B7MNI1"/>
<proteinExistence type="predicted"/>
<dbReference type="AlphaFoldDB" id="A0A1B7MNI1"/>
<dbReference type="Proteomes" id="UP000092154">
    <property type="component" value="Unassembled WGS sequence"/>
</dbReference>
<dbReference type="OrthoDB" id="3182339at2759"/>
<protein>
    <submittedName>
        <fullName evidence="1">Uncharacterized protein</fullName>
    </submittedName>
</protein>
<dbReference type="EMBL" id="KV448649">
    <property type="protein sequence ID" value="OAX34164.1"/>
    <property type="molecule type" value="Genomic_DNA"/>
</dbReference>
<organism evidence="1 2">
    <name type="scientific">Rhizopogon vinicolor AM-OR11-026</name>
    <dbReference type="NCBI Taxonomy" id="1314800"/>
    <lineage>
        <taxon>Eukaryota</taxon>
        <taxon>Fungi</taxon>
        <taxon>Dikarya</taxon>
        <taxon>Basidiomycota</taxon>
        <taxon>Agaricomycotina</taxon>
        <taxon>Agaricomycetes</taxon>
        <taxon>Agaricomycetidae</taxon>
        <taxon>Boletales</taxon>
        <taxon>Suillineae</taxon>
        <taxon>Rhizopogonaceae</taxon>
        <taxon>Rhizopogon</taxon>
    </lineage>
</organism>
<accession>A0A1B7MNI1</accession>
<reference evidence="1 2" key="1">
    <citation type="submission" date="2016-06" db="EMBL/GenBank/DDBJ databases">
        <title>Comparative genomics of the ectomycorrhizal sister species Rhizopogon vinicolor and Rhizopogon vesiculosus (Basidiomycota: Boletales) reveals a divergence of the mating type B locus.</title>
        <authorList>
            <consortium name="DOE Joint Genome Institute"/>
            <person name="Mujic A.B."/>
            <person name="Kuo A."/>
            <person name="Tritt A."/>
            <person name="Lipzen A."/>
            <person name="Chen C."/>
            <person name="Johnson J."/>
            <person name="Sharma A."/>
            <person name="Barry K."/>
            <person name="Grigoriev I.V."/>
            <person name="Spatafora J.W."/>
        </authorList>
    </citation>
    <scope>NUCLEOTIDE SEQUENCE [LARGE SCALE GENOMIC DNA]</scope>
    <source>
        <strain evidence="1 2">AM-OR11-026</strain>
    </source>
</reference>
<name>A0A1B7MNI1_9AGAM</name>